<evidence type="ECO:0008006" key="4">
    <source>
        <dbReference type="Google" id="ProtNLM"/>
    </source>
</evidence>
<dbReference type="EMBL" id="CP003746">
    <property type="protein sequence ID" value="AFU98417.2"/>
    <property type="molecule type" value="Genomic_DNA"/>
</dbReference>
<evidence type="ECO:0000313" key="3">
    <source>
        <dbReference type="Proteomes" id="UP000000466"/>
    </source>
</evidence>
<evidence type="ECO:0000313" key="2">
    <source>
        <dbReference type="EMBL" id="AFU98417.2"/>
    </source>
</evidence>
<dbReference type="PROSITE" id="PS51257">
    <property type="entry name" value="PROKAR_LIPOPROTEIN"/>
    <property type="match status" value="1"/>
</dbReference>
<dbReference type="eggNOG" id="ENOG5033GXT">
    <property type="taxonomic scope" value="Bacteria"/>
</dbReference>
<accession>K4KWU4</accession>
<dbReference type="RefSeq" id="WP_016389258.1">
    <property type="nucleotide sequence ID" value="NC_018868.3"/>
</dbReference>
<dbReference type="OrthoDB" id="5824033at2"/>
<dbReference type="KEGG" id="saga:M5M_06110"/>
<organism evidence="2 3">
    <name type="scientific">Simiduia agarivorans (strain DSM 21679 / JCM 13881 / BCRC 17597 / SA1)</name>
    <dbReference type="NCBI Taxonomy" id="1117647"/>
    <lineage>
        <taxon>Bacteria</taxon>
        <taxon>Pseudomonadati</taxon>
        <taxon>Pseudomonadota</taxon>
        <taxon>Gammaproteobacteria</taxon>
        <taxon>Cellvibrionales</taxon>
        <taxon>Cellvibrionaceae</taxon>
        <taxon>Simiduia</taxon>
    </lineage>
</organism>
<name>K4KWU4_SIMAS</name>
<reference evidence="2 3" key="1">
    <citation type="journal article" date="2013" name="Genome Announc.">
        <title>Complete genome sequence of Simiduia agarivorans SA1(T), a marine bacterium able to degrade a variety of polysaccharides.</title>
        <authorList>
            <person name="Lin S.Y."/>
            <person name="Shieh W.Y."/>
            <person name="Chen J.S."/>
            <person name="Tang S.L."/>
        </authorList>
    </citation>
    <scope>NUCLEOTIDE SEQUENCE [LARGE SCALE GENOMIC DNA]</scope>
    <source>
        <strain evidence="3">DSM 21679 / JCM 13881 / BCRC 17597 / SA1</strain>
    </source>
</reference>
<dbReference type="AlphaFoldDB" id="K4KWU4"/>
<gene>
    <name evidence="2" type="ordered locus">M5M_06110</name>
</gene>
<dbReference type="HOGENOM" id="CLU_149391_0_0_6"/>
<keyword evidence="3" id="KW-1185">Reference proteome</keyword>
<proteinExistence type="predicted"/>
<protein>
    <recommendedName>
        <fullName evidence="4">Lipoprotein</fullName>
    </recommendedName>
</protein>
<dbReference type="STRING" id="1117647.M5M_06110"/>
<feature type="signal peptide" evidence="1">
    <location>
        <begin position="1"/>
        <end position="19"/>
    </location>
</feature>
<dbReference type="Proteomes" id="UP000000466">
    <property type="component" value="Chromosome"/>
</dbReference>
<sequence length="146" mass="16358">MKTLTLFAILTFLISCTTASNNSASPLLAYNQYETTLNQANVASKASTYFAHSLLDGKDLMDPGIQSQLLFKDYMARREGNTIQSTRNEEVCLTVNGYDKDNLPITFHLGYALENSIWKINGIEVKFLESTEEFESQAKCPQKTNV</sequence>
<evidence type="ECO:0000256" key="1">
    <source>
        <dbReference type="SAM" id="SignalP"/>
    </source>
</evidence>
<feature type="chain" id="PRO_5003880940" description="Lipoprotein" evidence="1">
    <location>
        <begin position="20"/>
        <end position="146"/>
    </location>
</feature>
<keyword evidence="1" id="KW-0732">Signal</keyword>